<comment type="caution">
    <text evidence="2">The sequence shown here is derived from an EMBL/GenBank/DDBJ whole genome shotgun (WGS) entry which is preliminary data.</text>
</comment>
<dbReference type="InterPro" id="IPR029486">
    <property type="entry name" value="GH97_N"/>
</dbReference>
<sequence length="62" mass="6768">MKKNVLAVALALMASIGAYAEKNTISSPDGKLNVVVEDRDGKLYYSIDYAGKRMMEESQLGL</sequence>
<name>K1SFV7_9ZZZZ</name>
<accession>K1SFV7</accession>
<dbReference type="EMBL" id="AJWZ01009004">
    <property type="protein sequence ID" value="EKC52535.1"/>
    <property type="molecule type" value="Genomic_DNA"/>
</dbReference>
<organism evidence="2">
    <name type="scientific">human gut metagenome</name>
    <dbReference type="NCBI Taxonomy" id="408170"/>
    <lineage>
        <taxon>unclassified sequences</taxon>
        <taxon>metagenomes</taxon>
        <taxon>organismal metagenomes</taxon>
    </lineage>
</organism>
<dbReference type="Gene3D" id="2.70.98.10">
    <property type="match status" value="1"/>
</dbReference>
<evidence type="ECO:0000259" key="1">
    <source>
        <dbReference type="Pfam" id="PF14508"/>
    </source>
</evidence>
<proteinExistence type="predicted"/>
<evidence type="ECO:0000313" key="2">
    <source>
        <dbReference type="EMBL" id="EKC52535.1"/>
    </source>
</evidence>
<protein>
    <submittedName>
        <fullName evidence="2">Alpha-glucosidase</fullName>
    </submittedName>
</protein>
<dbReference type="AlphaFoldDB" id="K1SFV7"/>
<gene>
    <name evidence="2" type="ORF">OBE_13038</name>
</gene>
<dbReference type="Pfam" id="PF14508">
    <property type="entry name" value="GH97_N"/>
    <property type="match status" value="1"/>
</dbReference>
<dbReference type="InterPro" id="IPR014718">
    <property type="entry name" value="GH-type_carb-bd"/>
</dbReference>
<reference evidence="2" key="1">
    <citation type="journal article" date="2013" name="Environ. Microbiol.">
        <title>Microbiota from the distal guts of lean and obese adolescents exhibit partial functional redundancy besides clear differences in community structure.</title>
        <authorList>
            <person name="Ferrer M."/>
            <person name="Ruiz A."/>
            <person name="Lanza F."/>
            <person name="Haange S.B."/>
            <person name="Oberbach A."/>
            <person name="Till H."/>
            <person name="Bargiela R."/>
            <person name="Campoy C."/>
            <person name="Segura M.T."/>
            <person name="Richter M."/>
            <person name="von Bergen M."/>
            <person name="Seifert J."/>
            <person name="Suarez A."/>
        </authorList>
    </citation>
    <scope>NUCLEOTIDE SEQUENCE</scope>
</reference>
<dbReference type="GO" id="GO:0030246">
    <property type="term" value="F:carbohydrate binding"/>
    <property type="evidence" value="ECO:0007669"/>
    <property type="project" value="InterPro"/>
</dbReference>
<feature type="domain" description="Glycosyl-hydrolase 97 N-terminal" evidence="1">
    <location>
        <begin position="25"/>
        <end position="62"/>
    </location>
</feature>
<feature type="non-terminal residue" evidence="2">
    <location>
        <position position="62"/>
    </location>
</feature>